<proteinExistence type="predicted"/>
<organism evidence="6 7">
    <name type="scientific">Paenibacillus rigui</name>
    <dbReference type="NCBI Taxonomy" id="554312"/>
    <lineage>
        <taxon>Bacteria</taxon>
        <taxon>Bacillati</taxon>
        <taxon>Bacillota</taxon>
        <taxon>Bacilli</taxon>
        <taxon>Bacillales</taxon>
        <taxon>Paenibacillaceae</taxon>
        <taxon>Paenibacillus</taxon>
    </lineage>
</organism>
<evidence type="ECO:0008006" key="8">
    <source>
        <dbReference type="Google" id="ProtNLM"/>
    </source>
</evidence>
<dbReference type="EMBL" id="NMQW01000031">
    <property type="protein sequence ID" value="OXM84448.1"/>
    <property type="molecule type" value="Genomic_DNA"/>
</dbReference>
<feature type="transmembrane region" description="Helical" evidence="5">
    <location>
        <begin position="53"/>
        <end position="86"/>
    </location>
</feature>
<dbReference type="RefSeq" id="WP_094016730.1">
    <property type="nucleotide sequence ID" value="NZ_NMQW01000031.1"/>
</dbReference>
<comment type="subcellular location">
    <subcellularLocation>
        <location evidence="1">Membrane</location>
        <topology evidence="1">Multi-pass membrane protein</topology>
    </subcellularLocation>
</comment>
<keyword evidence="4 5" id="KW-0472">Membrane</keyword>
<comment type="caution">
    <text evidence="6">The sequence shown here is derived from an EMBL/GenBank/DDBJ whole genome shotgun (WGS) entry which is preliminary data.</text>
</comment>
<dbReference type="InterPro" id="IPR019109">
    <property type="entry name" value="MamF_MmsF"/>
</dbReference>
<reference evidence="6 7" key="1">
    <citation type="submission" date="2017-07" db="EMBL/GenBank/DDBJ databases">
        <title>Genome sequencing and assembly of Paenibacillus rigui.</title>
        <authorList>
            <person name="Mayilraj S."/>
        </authorList>
    </citation>
    <scope>NUCLEOTIDE SEQUENCE [LARGE SCALE GENOMIC DNA]</scope>
    <source>
        <strain evidence="6 7">JCM 16352</strain>
    </source>
</reference>
<dbReference type="OrthoDB" id="9808930at2"/>
<keyword evidence="3 5" id="KW-1133">Transmembrane helix</keyword>
<keyword evidence="7" id="KW-1185">Reference proteome</keyword>
<protein>
    <recommendedName>
        <fullName evidence="8">Orotate phosphoribosyltransferase</fullName>
    </recommendedName>
</protein>
<sequence length="107" mass="12031">MVSNDEKSLALLSHLLSLIAGVFAPLIIWLLKKDESYFIAEHAKESLNFQISIMIYSFAVTLLCFVVIGFVLIPFLAIFVVVVIILATVKASRGEIYRYPLTIRLVK</sequence>
<evidence type="ECO:0000313" key="7">
    <source>
        <dbReference type="Proteomes" id="UP000215509"/>
    </source>
</evidence>
<evidence type="ECO:0000256" key="1">
    <source>
        <dbReference type="ARBA" id="ARBA00004141"/>
    </source>
</evidence>
<evidence type="ECO:0000256" key="2">
    <source>
        <dbReference type="ARBA" id="ARBA00022692"/>
    </source>
</evidence>
<evidence type="ECO:0000313" key="6">
    <source>
        <dbReference type="EMBL" id="OXM84448.1"/>
    </source>
</evidence>
<dbReference type="AlphaFoldDB" id="A0A229ULX0"/>
<evidence type="ECO:0000256" key="4">
    <source>
        <dbReference type="ARBA" id="ARBA00023136"/>
    </source>
</evidence>
<feature type="transmembrane region" description="Helical" evidence="5">
    <location>
        <begin position="12"/>
        <end position="32"/>
    </location>
</feature>
<keyword evidence="2 5" id="KW-0812">Transmembrane</keyword>
<evidence type="ECO:0000256" key="3">
    <source>
        <dbReference type="ARBA" id="ARBA00022989"/>
    </source>
</evidence>
<dbReference type="Pfam" id="PF09685">
    <property type="entry name" value="MamF_MmsF"/>
    <property type="match status" value="1"/>
</dbReference>
<evidence type="ECO:0000256" key="5">
    <source>
        <dbReference type="SAM" id="Phobius"/>
    </source>
</evidence>
<gene>
    <name evidence="6" type="ORF">CF651_20445</name>
</gene>
<name>A0A229ULX0_9BACL</name>
<dbReference type="Proteomes" id="UP000215509">
    <property type="component" value="Unassembled WGS sequence"/>
</dbReference>
<accession>A0A229ULX0</accession>